<dbReference type="Proteomes" id="UP000008177">
    <property type="component" value="Unplaced contigs"/>
</dbReference>
<gene>
    <name evidence="1" type="ORF">BofuT4_uP065120.1</name>
</gene>
<name>G2XSN3_BOTF4</name>
<protein>
    <submittedName>
        <fullName evidence="1">Uncharacterized protein</fullName>
    </submittedName>
</protein>
<organism evidence="1 2">
    <name type="scientific">Botryotinia fuckeliana (strain T4)</name>
    <name type="common">Noble rot fungus</name>
    <name type="synonym">Botrytis cinerea</name>
    <dbReference type="NCBI Taxonomy" id="999810"/>
    <lineage>
        <taxon>Eukaryota</taxon>
        <taxon>Fungi</taxon>
        <taxon>Dikarya</taxon>
        <taxon>Ascomycota</taxon>
        <taxon>Pezizomycotina</taxon>
        <taxon>Leotiomycetes</taxon>
        <taxon>Helotiales</taxon>
        <taxon>Sclerotiniaceae</taxon>
        <taxon>Botrytis</taxon>
    </lineage>
</organism>
<dbReference type="HOGENOM" id="CLU_2413002_0_0_1"/>
<dbReference type="InParanoid" id="G2XSN3"/>
<evidence type="ECO:0000313" key="1">
    <source>
        <dbReference type="EMBL" id="CCD43670.1"/>
    </source>
</evidence>
<evidence type="ECO:0000313" key="2">
    <source>
        <dbReference type="Proteomes" id="UP000008177"/>
    </source>
</evidence>
<reference evidence="2" key="1">
    <citation type="journal article" date="2011" name="PLoS Genet.">
        <title>Genomic analysis of the necrotrophic fungal pathogens Sclerotinia sclerotiorum and Botrytis cinerea.</title>
        <authorList>
            <person name="Amselem J."/>
            <person name="Cuomo C.A."/>
            <person name="van Kan J.A."/>
            <person name="Viaud M."/>
            <person name="Benito E.P."/>
            <person name="Couloux A."/>
            <person name="Coutinho P.M."/>
            <person name="de Vries R.P."/>
            <person name="Dyer P.S."/>
            <person name="Fillinger S."/>
            <person name="Fournier E."/>
            <person name="Gout L."/>
            <person name="Hahn M."/>
            <person name="Kohn L."/>
            <person name="Lapalu N."/>
            <person name="Plummer K.M."/>
            <person name="Pradier J.M."/>
            <person name="Quevillon E."/>
            <person name="Sharon A."/>
            <person name="Simon A."/>
            <person name="ten Have A."/>
            <person name="Tudzynski B."/>
            <person name="Tudzynski P."/>
            <person name="Wincker P."/>
            <person name="Andrew M."/>
            <person name="Anthouard V."/>
            <person name="Beever R.E."/>
            <person name="Beffa R."/>
            <person name="Benoit I."/>
            <person name="Bouzid O."/>
            <person name="Brault B."/>
            <person name="Chen Z."/>
            <person name="Choquer M."/>
            <person name="Collemare J."/>
            <person name="Cotton P."/>
            <person name="Danchin E.G."/>
            <person name="Da Silva C."/>
            <person name="Gautier A."/>
            <person name="Giraud C."/>
            <person name="Giraud T."/>
            <person name="Gonzalez C."/>
            <person name="Grossetete S."/>
            <person name="Guldener U."/>
            <person name="Henrissat B."/>
            <person name="Howlett B.J."/>
            <person name="Kodira C."/>
            <person name="Kretschmer M."/>
            <person name="Lappartient A."/>
            <person name="Leroch M."/>
            <person name="Levis C."/>
            <person name="Mauceli E."/>
            <person name="Neuveglise C."/>
            <person name="Oeser B."/>
            <person name="Pearson M."/>
            <person name="Poulain J."/>
            <person name="Poussereau N."/>
            <person name="Quesneville H."/>
            <person name="Rascle C."/>
            <person name="Schumacher J."/>
            <person name="Segurens B."/>
            <person name="Sexton A."/>
            <person name="Silva E."/>
            <person name="Sirven C."/>
            <person name="Soanes D.M."/>
            <person name="Talbot N.J."/>
            <person name="Templeton M."/>
            <person name="Yandava C."/>
            <person name="Yarden O."/>
            <person name="Zeng Q."/>
            <person name="Rollins J.A."/>
            <person name="Lebrun M.H."/>
            <person name="Dickman M."/>
        </authorList>
    </citation>
    <scope>NUCLEOTIDE SEQUENCE [LARGE SCALE GENOMIC DNA]</scope>
    <source>
        <strain evidence="2">T4</strain>
    </source>
</reference>
<dbReference type="EMBL" id="FQ790261">
    <property type="protein sequence ID" value="CCD43670.1"/>
    <property type="molecule type" value="Genomic_DNA"/>
</dbReference>
<sequence>MSLPVIFSCCRWCVAQTGPKEAPIRLLATIYAFMSTTHFPAKLTSEYNTPCKLQYLRKLQLGCSCVKRGDLHIISKPRSQKRGCLLFDKGKC</sequence>
<accession>G2XSN3</accession>
<dbReference type="AlphaFoldDB" id="G2XSN3"/>
<proteinExistence type="predicted"/>